<evidence type="ECO:0000313" key="2">
    <source>
        <dbReference type="Proteomes" id="UP001465426"/>
    </source>
</evidence>
<organism evidence="1 2">
    <name type="scientific">Niallia hominis</name>
    <dbReference type="NCBI Taxonomy" id="3133173"/>
    <lineage>
        <taxon>Bacteria</taxon>
        <taxon>Bacillati</taxon>
        <taxon>Bacillota</taxon>
        <taxon>Bacilli</taxon>
        <taxon>Bacillales</taxon>
        <taxon>Bacillaceae</taxon>
        <taxon>Niallia</taxon>
    </lineage>
</organism>
<protein>
    <submittedName>
        <fullName evidence="1">Uncharacterized protein</fullName>
    </submittedName>
</protein>
<name>A0ABV1EZX7_9BACI</name>
<dbReference type="Proteomes" id="UP001465426">
    <property type="component" value="Unassembled WGS sequence"/>
</dbReference>
<accession>A0ABV1EZX7</accession>
<comment type="caution">
    <text evidence="1">The sequence shown here is derived from an EMBL/GenBank/DDBJ whole genome shotgun (WGS) entry which is preliminary data.</text>
</comment>
<dbReference type="RefSeq" id="WP_285846545.1">
    <property type="nucleotide sequence ID" value="NZ_JBBMFN010000032.1"/>
</dbReference>
<gene>
    <name evidence="1" type="ORF">WMO63_13515</name>
</gene>
<reference evidence="1 2" key="1">
    <citation type="submission" date="2024-03" db="EMBL/GenBank/DDBJ databases">
        <title>Human intestinal bacterial collection.</title>
        <authorList>
            <person name="Pauvert C."/>
            <person name="Hitch T.C.A."/>
            <person name="Clavel T."/>
        </authorList>
    </citation>
    <scope>NUCLEOTIDE SEQUENCE [LARGE SCALE GENOMIC DNA]</scope>
    <source>
        <strain evidence="1 2">CLA-SR-H024</strain>
    </source>
</reference>
<proteinExistence type="predicted"/>
<evidence type="ECO:0000313" key="1">
    <source>
        <dbReference type="EMBL" id="MEQ2466677.1"/>
    </source>
</evidence>
<sequence length="42" mass="4748">MKELFTSLKGIQIVLQAMTLCVSFLVFSNDVVERSVKENESI</sequence>
<dbReference type="EMBL" id="JBBMFN010000032">
    <property type="protein sequence ID" value="MEQ2466677.1"/>
    <property type="molecule type" value="Genomic_DNA"/>
</dbReference>
<keyword evidence="2" id="KW-1185">Reference proteome</keyword>